<name>A0A060C986_9BACT</name>
<dbReference type="PANTHER" id="PTHR47786">
    <property type="entry name" value="ALPHA-1,4-GLUCAN:MALTOSE-1-PHOSPHATE MALTOSYLTRANSFERASE"/>
    <property type="match status" value="1"/>
</dbReference>
<reference evidence="1" key="1">
    <citation type="journal article" date="2013" name="Environ. Microbiol.">
        <title>Seasonally variable intestinal metagenomes of the red palm weevil (Rhynchophorus ferrugineus).</title>
        <authorList>
            <person name="Jia S."/>
            <person name="Zhang X."/>
            <person name="Zhang G."/>
            <person name="Yin A."/>
            <person name="Zhang S."/>
            <person name="Li F."/>
            <person name="Wang L."/>
            <person name="Zhao D."/>
            <person name="Yun Q."/>
            <person name="Tala"/>
            <person name="Wang J."/>
            <person name="Sun G."/>
            <person name="Baabdullah M."/>
            <person name="Yu X."/>
            <person name="Hu S."/>
            <person name="Al-Mssallem I.S."/>
            <person name="Yu J."/>
        </authorList>
    </citation>
    <scope>NUCLEOTIDE SEQUENCE</scope>
</reference>
<dbReference type="SUPFAM" id="SSF51445">
    <property type="entry name" value="(Trans)glycosidases"/>
    <property type="match status" value="1"/>
</dbReference>
<accession>A0A060C986</accession>
<dbReference type="AlphaFoldDB" id="A0A060C986"/>
<dbReference type="Gene3D" id="3.20.20.80">
    <property type="entry name" value="Glycosidases"/>
    <property type="match status" value="1"/>
</dbReference>
<protein>
    <submittedName>
        <fullName evidence="1">CAZy families GH13 protein</fullName>
    </submittedName>
</protein>
<proteinExistence type="predicted"/>
<organism evidence="1">
    <name type="scientific">uncultured Anaeromyxobacter sp</name>
    <dbReference type="NCBI Taxonomy" id="293435"/>
    <lineage>
        <taxon>Bacteria</taxon>
        <taxon>Pseudomonadati</taxon>
        <taxon>Myxococcota</taxon>
        <taxon>Myxococcia</taxon>
        <taxon>Myxococcales</taxon>
        <taxon>Cystobacterineae</taxon>
        <taxon>Anaeromyxobacteraceae</taxon>
        <taxon>Anaeromyxobacter</taxon>
        <taxon>environmental samples</taxon>
    </lineage>
</organism>
<feature type="non-terminal residue" evidence="1">
    <location>
        <position position="1"/>
    </location>
</feature>
<evidence type="ECO:0000313" key="1">
    <source>
        <dbReference type="EMBL" id="AIA91784.1"/>
    </source>
</evidence>
<dbReference type="InterPro" id="IPR017853">
    <property type="entry name" value="GH"/>
</dbReference>
<sequence length="176" mass="18564">PVDGLVGARIVLDAAQHAEDDPELAAELSAFAERLAAGDLRDVDDEDVIALVHRFAEREPIAVAAPVGRLVVGRSLAATGAWYELFPRSWGPQPGQHGTLRDLERALPYVSSMGFDVLYIPPVHPIGVSHRKGPDNATTASAGDVGSPWAIGAREGGHTAVHPDLGTVDDVAWLAD</sequence>
<dbReference type="EMBL" id="KF124468">
    <property type="protein sequence ID" value="AIA91784.1"/>
    <property type="molecule type" value="Genomic_DNA"/>
</dbReference>
<dbReference type="PANTHER" id="PTHR47786:SF2">
    <property type="entry name" value="GLYCOSYL HYDROLASE FAMILY 13 CATALYTIC DOMAIN-CONTAINING PROTEIN"/>
    <property type="match status" value="1"/>
</dbReference>
<feature type="non-terminal residue" evidence="1">
    <location>
        <position position="176"/>
    </location>
</feature>